<name>L0DSN7_SINAD</name>
<evidence type="ECO:0000256" key="3">
    <source>
        <dbReference type="ARBA" id="ARBA00023110"/>
    </source>
</evidence>
<proteinExistence type="inferred from homology"/>
<gene>
    <name evidence="7" type="ordered locus">Sinac_7337</name>
</gene>
<evidence type="ECO:0000313" key="8">
    <source>
        <dbReference type="Proteomes" id="UP000010798"/>
    </source>
</evidence>
<dbReference type="PROSITE" id="PS50072">
    <property type="entry name" value="CSA_PPIASE_2"/>
    <property type="match status" value="1"/>
</dbReference>
<dbReference type="Pfam" id="PF00160">
    <property type="entry name" value="Pro_isomerase"/>
    <property type="match status" value="1"/>
</dbReference>
<accession>L0DSN7</accession>
<evidence type="ECO:0000259" key="6">
    <source>
        <dbReference type="PROSITE" id="PS50072"/>
    </source>
</evidence>
<dbReference type="HOGENOM" id="CLU_585115_0_0_0"/>
<evidence type="ECO:0000256" key="2">
    <source>
        <dbReference type="ARBA" id="ARBA00013194"/>
    </source>
</evidence>
<dbReference type="GO" id="GO:0003755">
    <property type="term" value="F:peptidyl-prolyl cis-trans isomerase activity"/>
    <property type="evidence" value="ECO:0007669"/>
    <property type="project" value="UniProtKB-KW"/>
</dbReference>
<evidence type="ECO:0000256" key="5">
    <source>
        <dbReference type="SAM" id="MobiDB-lite"/>
    </source>
</evidence>
<dbReference type="SUPFAM" id="SSF50891">
    <property type="entry name" value="Cyclophilin-like"/>
    <property type="match status" value="1"/>
</dbReference>
<keyword evidence="3" id="KW-0697">Rotamase</keyword>
<keyword evidence="4 7" id="KW-0413">Isomerase</keyword>
<organism evidence="7 8">
    <name type="scientific">Singulisphaera acidiphila (strain ATCC BAA-1392 / DSM 18658 / VKM B-2454 / MOB10)</name>
    <dbReference type="NCBI Taxonomy" id="886293"/>
    <lineage>
        <taxon>Bacteria</taxon>
        <taxon>Pseudomonadati</taxon>
        <taxon>Planctomycetota</taxon>
        <taxon>Planctomycetia</taxon>
        <taxon>Isosphaerales</taxon>
        <taxon>Isosphaeraceae</taxon>
        <taxon>Singulisphaera</taxon>
    </lineage>
</organism>
<dbReference type="Gene3D" id="2.40.100.10">
    <property type="entry name" value="Cyclophilin-like"/>
    <property type="match status" value="1"/>
</dbReference>
<sequence length="467" mass="48195">MKRPNRSRRPLQLNHVESLETRALLTMASTAPLPDINFTAGVEVAPVKLDSYFKDPDAKPDFAVFNTTLGTIPVLLTPATTPKTVANFLNYVNKGSYTNSIVHRSVPGFIWQGGGYQLTSKPDFTTIIADPAVQNEFGASNTRGTIAMAKLGNNPNSATSQFFFNESDSNASNLDNQNGGFTVFGNVVGDAGLAVMDAIAAVPVPSPGPLNSPLNQIPLQNYTAGASVQPSNVVLIKDVTTASEVFQASSDTPGVAIASIQGNTLTVTPLAPGTAHITVVGYGSDGKPATESFAVNISSSAQLSPPPPKTPPTTEPPPSAPPTPQPPGDTATPQPVSPASSGLVPSVRGTLPATVVAGQRARIQQVVSLTATSNVSSPKEQVTLSLSKSSTGSPGDFTIAGATTKVKLLVGKQTKVRLSAKQLSASVPAGIYHVLVSVTDPDGSTTTVNTGKTLTVLPAQSKPSARR</sequence>
<dbReference type="InterPro" id="IPR044666">
    <property type="entry name" value="Cyclophilin_A-like"/>
</dbReference>
<evidence type="ECO:0000313" key="7">
    <source>
        <dbReference type="EMBL" id="AGA31376.1"/>
    </source>
</evidence>
<protein>
    <recommendedName>
        <fullName evidence="2">peptidylprolyl isomerase</fullName>
        <ecNumber evidence="2">5.2.1.8</ecNumber>
    </recommendedName>
</protein>
<dbReference type="PANTHER" id="PTHR45625:SF4">
    <property type="entry name" value="PEPTIDYLPROLYL ISOMERASE DOMAIN AND WD REPEAT-CONTAINING PROTEIN 1"/>
    <property type="match status" value="1"/>
</dbReference>
<dbReference type="InterPro" id="IPR002130">
    <property type="entry name" value="Cyclophilin-type_PPIase_dom"/>
</dbReference>
<dbReference type="Proteomes" id="UP000010798">
    <property type="component" value="Chromosome"/>
</dbReference>
<feature type="region of interest" description="Disordered" evidence="5">
    <location>
        <begin position="299"/>
        <end position="346"/>
    </location>
</feature>
<dbReference type="EMBL" id="CP003364">
    <property type="protein sequence ID" value="AGA31376.1"/>
    <property type="molecule type" value="Genomic_DNA"/>
</dbReference>
<dbReference type="KEGG" id="saci:Sinac_7337"/>
<dbReference type="InterPro" id="IPR020892">
    <property type="entry name" value="Cyclophilin-type_PPIase_CS"/>
</dbReference>
<evidence type="ECO:0000256" key="1">
    <source>
        <dbReference type="ARBA" id="ARBA00007365"/>
    </source>
</evidence>
<evidence type="ECO:0000256" key="4">
    <source>
        <dbReference type="ARBA" id="ARBA00023235"/>
    </source>
</evidence>
<feature type="domain" description="PPIase cyclophilin-type" evidence="6">
    <location>
        <begin position="59"/>
        <end position="224"/>
    </location>
</feature>
<dbReference type="InterPro" id="IPR029000">
    <property type="entry name" value="Cyclophilin-like_dom_sf"/>
</dbReference>
<dbReference type="PROSITE" id="PS00170">
    <property type="entry name" value="CSA_PPIASE_1"/>
    <property type="match status" value="1"/>
</dbReference>
<feature type="compositionally biased region" description="Pro residues" evidence="5">
    <location>
        <begin position="304"/>
        <end position="327"/>
    </location>
</feature>
<dbReference type="EC" id="5.2.1.8" evidence="2"/>
<dbReference type="AlphaFoldDB" id="L0DSN7"/>
<dbReference type="STRING" id="886293.Sinac_7337"/>
<dbReference type="eggNOG" id="COG0652">
    <property type="taxonomic scope" value="Bacteria"/>
</dbReference>
<dbReference type="PANTHER" id="PTHR45625">
    <property type="entry name" value="PEPTIDYL-PROLYL CIS-TRANS ISOMERASE-RELATED"/>
    <property type="match status" value="1"/>
</dbReference>
<dbReference type="OrthoDB" id="270889at2"/>
<reference evidence="7 8" key="1">
    <citation type="submission" date="2012-02" db="EMBL/GenBank/DDBJ databases">
        <title>Complete sequence of chromosome of Singulisphaera acidiphila DSM 18658.</title>
        <authorList>
            <consortium name="US DOE Joint Genome Institute (JGI-PGF)"/>
            <person name="Lucas S."/>
            <person name="Copeland A."/>
            <person name="Lapidus A."/>
            <person name="Glavina del Rio T."/>
            <person name="Dalin E."/>
            <person name="Tice H."/>
            <person name="Bruce D."/>
            <person name="Goodwin L."/>
            <person name="Pitluck S."/>
            <person name="Peters L."/>
            <person name="Ovchinnikova G."/>
            <person name="Chertkov O."/>
            <person name="Kyrpides N."/>
            <person name="Mavromatis K."/>
            <person name="Ivanova N."/>
            <person name="Brettin T."/>
            <person name="Detter J.C."/>
            <person name="Han C."/>
            <person name="Larimer F."/>
            <person name="Land M."/>
            <person name="Hauser L."/>
            <person name="Markowitz V."/>
            <person name="Cheng J.-F."/>
            <person name="Hugenholtz P."/>
            <person name="Woyke T."/>
            <person name="Wu D."/>
            <person name="Tindall B."/>
            <person name="Pomrenke H."/>
            <person name="Brambilla E."/>
            <person name="Klenk H.-P."/>
            <person name="Eisen J.A."/>
        </authorList>
    </citation>
    <scope>NUCLEOTIDE SEQUENCE [LARGE SCALE GENOMIC DNA]</scope>
    <source>
        <strain evidence="8">ATCC BAA-1392 / DSM 18658 / VKM B-2454 / MOB10</strain>
    </source>
</reference>
<keyword evidence="8" id="KW-1185">Reference proteome</keyword>
<comment type="similarity">
    <text evidence="1">Belongs to the cyclophilin-type PPIase family.</text>
</comment>
<dbReference type="PRINTS" id="PR00153">
    <property type="entry name" value="CSAPPISMRASE"/>
</dbReference>
<dbReference type="GO" id="GO:0006457">
    <property type="term" value="P:protein folding"/>
    <property type="evidence" value="ECO:0007669"/>
    <property type="project" value="InterPro"/>
</dbReference>